<dbReference type="PANTHER" id="PTHR45656:SF4">
    <property type="entry name" value="PROTEIN CBR-CLEC-78"/>
    <property type="match status" value="1"/>
</dbReference>
<feature type="disulfide bond" evidence="5">
    <location>
        <begin position="46"/>
        <end position="89"/>
    </location>
</feature>
<keyword evidence="2" id="KW-0732">Signal</keyword>
<dbReference type="Proteomes" id="UP001178461">
    <property type="component" value="Chromosome 6"/>
</dbReference>
<evidence type="ECO:0000256" key="1">
    <source>
        <dbReference type="ARBA" id="ARBA00022659"/>
    </source>
</evidence>
<keyword evidence="1 5" id="KW-0768">Sushi</keyword>
<feature type="domain" description="Sushi" evidence="8">
    <location>
        <begin position="1"/>
        <end position="43"/>
    </location>
</feature>
<feature type="transmembrane region" description="Helical" evidence="7">
    <location>
        <begin position="219"/>
        <end position="241"/>
    </location>
</feature>
<feature type="compositionally biased region" description="Gly residues" evidence="6">
    <location>
        <begin position="174"/>
        <end position="187"/>
    </location>
</feature>
<dbReference type="PROSITE" id="PS50923">
    <property type="entry name" value="SUSHI"/>
    <property type="match status" value="3"/>
</dbReference>
<dbReference type="InterPro" id="IPR051277">
    <property type="entry name" value="SEZ6_CSMD_C4BPB_Regulators"/>
</dbReference>
<feature type="domain" description="Sushi" evidence="8">
    <location>
        <begin position="110"/>
        <end position="169"/>
    </location>
</feature>
<reference evidence="9" key="1">
    <citation type="submission" date="2022-12" db="EMBL/GenBank/DDBJ databases">
        <authorList>
            <person name="Alioto T."/>
            <person name="Alioto T."/>
            <person name="Gomez Garrido J."/>
        </authorList>
    </citation>
    <scope>NUCLEOTIDE SEQUENCE</scope>
</reference>
<evidence type="ECO:0000259" key="8">
    <source>
        <dbReference type="PROSITE" id="PS50923"/>
    </source>
</evidence>
<dbReference type="InterPro" id="IPR035976">
    <property type="entry name" value="Sushi/SCR/CCP_sf"/>
</dbReference>
<dbReference type="EMBL" id="OX395131">
    <property type="protein sequence ID" value="CAI5777744.1"/>
    <property type="molecule type" value="Genomic_DNA"/>
</dbReference>
<evidence type="ECO:0000256" key="7">
    <source>
        <dbReference type="SAM" id="Phobius"/>
    </source>
</evidence>
<dbReference type="SUPFAM" id="SSF57535">
    <property type="entry name" value="Complement control module/SCR domain"/>
    <property type="match status" value="3"/>
</dbReference>
<proteinExistence type="predicted"/>
<evidence type="ECO:0000256" key="5">
    <source>
        <dbReference type="PROSITE-ProRule" id="PRU00302"/>
    </source>
</evidence>
<dbReference type="SMART" id="SM00032">
    <property type="entry name" value="CCP"/>
    <property type="match status" value="3"/>
</dbReference>
<evidence type="ECO:0000256" key="4">
    <source>
        <dbReference type="ARBA" id="ARBA00023157"/>
    </source>
</evidence>
<dbReference type="Pfam" id="PF00084">
    <property type="entry name" value="Sushi"/>
    <property type="match status" value="3"/>
</dbReference>
<dbReference type="CDD" id="cd00033">
    <property type="entry name" value="CCP"/>
    <property type="match status" value="3"/>
</dbReference>
<keyword evidence="10" id="KW-1185">Reference proteome</keyword>
<evidence type="ECO:0000256" key="6">
    <source>
        <dbReference type="SAM" id="MobiDB-lite"/>
    </source>
</evidence>
<sequence length="285" mass="30438">MRLGDEITLGCNEGYRLIGEKTLRCVLVGDKLEWHTGPPFCHPIRCYPPENIPFGSHSGRPFEEFHYGSSVTYTCREGFSLIGSPISTCSTSADGTRGEWSPSPPKCKVVRCRDPEIENGRVTTKPQPFYTYGDRADFECNPGYAMVGSSTCTCGPDHAWIPLFPKCFKAGTPGGGGGGDDNPGPGNGADPETVPPGDNTGPTHNPETPPGDDTESKNITAIVIGCLVALVVVLALVAGLWKYRSYKKTEVPEAPSSPAQFDKLVTKSGLEAKGSQLNKVSSVNL</sequence>
<keyword evidence="7" id="KW-1133">Transmembrane helix</keyword>
<keyword evidence="3" id="KW-0677">Repeat</keyword>
<dbReference type="AlphaFoldDB" id="A0AA35P7D8"/>
<evidence type="ECO:0000256" key="3">
    <source>
        <dbReference type="ARBA" id="ARBA00022737"/>
    </source>
</evidence>
<comment type="caution">
    <text evidence="5">Lacks conserved residue(s) required for the propagation of feature annotation.</text>
</comment>
<feature type="domain" description="Sushi" evidence="8">
    <location>
        <begin position="44"/>
        <end position="109"/>
    </location>
</feature>
<evidence type="ECO:0000256" key="2">
    <source>
        <dbReference type="ARBA" id="ARBA00022729"/>
    </source>
</evidence>
<keyword evidence="7" id="KW-0812">Transmembrane</keyword>
<feature type="region of interest" description="Disordered" evidence="6">
    <location>
        <begin position="174"/>
        <end position="216"/>
    </location>
</feature>
<feature type="disulfide bond" evidence="5">
    <location>
        <begin position="140"/>
        <end position="167"/>
    </location>
</feature>
<accession>A0AA35P7D8</accession>
<organism evidence="9 10">
    <name type="scientific">Podarcis lilfordi</name>
    <name type="common">Lilford's wall lizard</name>
    <dbReference type="NCBI Taxonomy" id="74358"/>
    <lineage>
        <taxon>Eukaryota</taxon>
        <taxon>Metazoa</taxon>
        <taxon>Chordata</taxon>
        <taxon>Craniata</taxon>
        <taxon>Vertebrata</taxon>
        <taxon>Euteleostomi</taxon>
        <taxon>Lepidosauria</taxon>
        <taxon>Squamata</taxon>
        <taxon>Bifurcata</taxon>
        <taxon>Unidentata</taxon>
        <taxon>Episquamata</taxon>
        <taxon>Laterata</taxon>
        <taxon>Lacertibaenia</taxon>
        <taxon>Lacertidae</taxon>
        <taxon>Podarcis</taxon>
    </lineage>
</organism>
<keyword evidence="4 5" id="KW-1015">Disulfide bond</keyword>
<dbReference type="InterPro" id="IPR000436">
    <property type="entry name" value="Sushi_SCR_CCP_dom"/>
</dbReference>
<name>A0AA35P7D8_9SAUR</name>
<dbReference type="PANTHER" id="PTHR45656">
    <property type="entry name" value="PROTEIN CBR-CLEC-78"/>
    <property type="match status" value="1"/>
</dbReference>
<evidence type="ECO:0000313" key="10">
    <source>
        <dbReference type="Proteomes" id="UP001178461"/>
    </source>
</evidence>
<keyword evidence="7" id="KW-0472">Membrane</keyword>
<protein>
    <submittedName>
        <fullName evidence="9">Membrane cofactor protein-like</fullName>
    </submittedName>
</protein>
<dbReference type="FunFam" id="2.10.70.10:FF:000014">
    <property type="entry name" value="Membrane cofactor protein"/>
    <property type="match status" value="1"/>
</dbReference>
<dbReference type="Gene3D" id="2.10.70.10">
    <property type="entry name" value="Complement Module, domain 1"/>
    <property type="match status" value="3"/>
</dbReference>
<gene>
    <name evidence="9" type="ORF">PODLI_1B030336</name>
</gene>
<evidence type="ECO:0000313" key="9">
    <source>
        <dbReference type="EMBL" id="CAI5777744.1"/>
    </source>
</evidence>